<proteinExistence type="predicted"/>
<protein>
    <submittedName>
        <fullName evidence="1">Uncharacterized protein</fullName>
    </submittedName>
</protein>
<accession>A0A1H9LVD4</accession>
<organism evidence="1 2">
    <name type="scientific">Natrinema salaciae</name>
    <dbReference type="NCBI Taxonomy" id="1186196"/>
    <lineage>
        <taxon>Archaea</taxon>
        <taxon>Methanobacteriati</taxon>
        <taxon>Methanobacteriota</taxon>
        <taxon>Stenosarchaea group</taxon>
        <taxon>Halobacteria</taxon>
        <taxon>Halobacteriales</taxon>
        <taxon>Natrialbaceae</taxon>
        <taxon>Natrinema</taxon>
    </lineage>
</organism>
<dbReference type="EMBL" id="FOFD01000004">
    <property type="protein sequence ID" value="SER15401.1"/>
    <property type="molecule type" value="Genomic_DNA"/>
</dbReference>
<sequence length="116" mass="13030">MAIEDQLKAANWVPGSVTLREFMTQPGTADEESIVAEMEGTRPLQLRDDPDSELRLVLTAYEHHTTDDTADNTETFELESPTTQDLLLWEDGAVVDSDFKGLMKVENGTFWRVVAE</sequence>
<dbReference type="STRING" id="1186196.SAMN04489841_3102"/>
<name>A0A1H9LVD4_9EURY</name>
<reference evidence="2" key="1">
    <citation type="submission" date="2016-10" db="EMBL/GenBank/DDBJ databases">
        <authorList>
            <person name="Varghese N."/>
            <person name="Submissions S."/>
        </authorList>
    </citation>
    <scope>NUCLEOTIDE SEQUENCE [LARGE SCALE GENOMIC DNA]</scope>
    <source>
        <strain evidence="2">DSM 25055</strain>
    </source>
</reference>
<gene>
    <name evidence="1" type="ORF">SAMN04489841_3102</name>
</gene>
<dbReference type="OrthoDB" id="346178at2157"/>
<evidence type="ECO:0000313" key="2">
    <source>
        <dbReference type="Proteomes" id="UP000199114"/>
    </source>
</evidence>
<evidence type="ECO:0000313" key="1">
    <source>
        <dbReference type="EMBL" id="SER15401.1"/>
    </source>
</evidence>
<keyword evidence="2" id="KW-1185">Reference proteome</keyword>
<dbReference type="RefSeq" id="WP_175480160.1">
    <property type="nucleotide sequence ID" value="NZ_FOFD01000004.1"/>
</dbReference>
<dbReference type="AlphaFoldDB" id="A0A1H9LVD4"/>
<dbReference type="Proteomes" id="UP000199114">
    <property type="component" value="Unassembled WGS sequence"/>
</dbReference>